<evidence type="ECO:0000313" key="3">
    <source>
        <dbReference type="EMBL" id="PRY90276.1"/>
    </source>
</evidence>
<evidence type="ECO:0000313" key="4">
    <source>
        <dbReference type="Proteomes" id="UP000238392"/>
    </source>
</evidence>
<dbReference type="InterPro" id="IPR018637">
    <property type="entry name" value="DUF2059"/>
</dbReference>
<accession>A0A2T0WU97</accession>
<dbReference type="OrthoDB" id="7841298at2"/>
<name>A0A2T0WU97_9RHOB</name>
<organism evidence="3 4">
    <name type="scientific">Donghicola tyrosinivorans</name>
    <dbReference type="NCBI Taxonomy" id="1652492"/>
    <lineage>
        <taxon>Bacteria</taxon>
        <taxon>Pseudomonadati</taxon>
        <taxon>Pseudomonadota</taxon>
        <taxon>Alphaproteobacteria</taxon>
        <taxon>Rhodobacterales</taxon>
        <taxon>Roseobacteraceae</taxon>
        <taxon>Donghicola</taxon>
    </lineage>
</organism>
<dbReference type="EMBL" id="PVTQ01000005">
    <property type="protein sequence ID" value="PRY90276.1"/>
    <property type="molecule type" value="Genomic_DNA"/>
</dbReference>
<comment type="caution">
    <text evidence="3">The sequence shown here is derived from an EMBL/GenBank/DDBJ whole genome shotgun (WGS) entry which is preliminary data.</text>
</comment>
<dbReference type="Proteomes" id="UP000238392">
    <property type="component" value="Unassembled WGS sequence"/>
</dbReference>
<evidence type="ECO:0000259" key="2">
    <source>
        <dbReference type="Pfam" id="PF09832"/>
    </source>
</evidence>
<sequence>MRHWFAPVLISLALATPAVAATQEEVDQLMESLRVNDVISIMRQEGLTYARELGDEMLPSGANDRWMQSVGKIYDGEAMEDTLRLQFADSVAEKDITDAIDFFGSPLGQQVVELEVSARAALLDDAIDEASRDAMFRAMQAENPRLDLITRFIEANDLIEANVAGALNANFAFYRGMSEGGMMADMPEGEMLATVWEQVEEVRGETEEWLYSYLFMAYTPLSDEELAQYVAFSEGQTGQSMHRALFEGFDVMYVAISRALGQGIAQIRSAQDL</sequence>
<keyword evidence="4" id="KW-1185">Reference proteome</keyword>
<dbReference type="RefSeq" id="WP_106264119.1">
    <property type="nucleotide sequence ID" value="NZ_PVTQ01000005.1"/>
</dbReference>
<evidence type="ECO:0000256" key="1">
    <source>
        <dbReference type="SAM" id="SignalP"/>
    </source>
</evidence>
<feature type="domain" description="DUF2059" evidence="2">
    <location>
        <begin position="77"/>
        <end position="134"/>
    </location>
</feature>
<proteinExistence type="predicted"/>
<keyword evidence="1" id="KW-0732">Signal</keyword>
<reference evidence="3 4" key="1">
    <citation type="submission" date="2018-03" db="EMBL/GenBank/DDBJ databases">
        <title>Genomic Encyclopedia of Archaeal and Bacterial Type Strains, Phase II (KMG-II): from individual species to whole genera.</title>
        <authorList>
            <person name="Goeker M."/>
        </authorList>
    </citation>
    <scope>NUCLEOTIDE SEQUENCE [LARGE SCALE GENOMIC DNA]</scope>
    <source>
        <strain evidence="3 4">DSM 100212</strain>
    </source>
</reference>
<protein>
    <submittedName>
        <fullName evidence="3">Uncharacterized protein DUF2059</fullName>
    </submittedName>
</protein>
<feature type="signal peptide" evidence="1">
    <location>
        <begin position="1"/>
        <end position="20"/>
    </location>
</feature>
<dbReference type="AlphaFoldDB" id="A0A2T0WU97"/>
<feature type="chain" id="PRO_5015547715" evidence="1">
    <location>
        <begin position="21"/>
        <end position="273"/>
    </location>
</feature>
<dbReference type="Pfam" id="PF09832">
    <property type="entry name" value="DUF2059"/>
    <property type="match status" value="1"/>
</dbReference>
<gene>
    <name evidence="3" type="ORF">CLV74_105257</name>
</gene>